<dbReference type="InterPro" id="IPR013783">
    <property type="entry name" value="Ig-like_fold"/>
</dbReference>
<name>A0AAD9IQ50_9ANNE</name>
<accession>A0AAD9IQ50</accession>
<dbReference type="PROSITE" id="PS50853">
    <property type="entry name" value="FN3"/>
    <property type="match status" value="1"/>
</dbReference>
<dbReference type="Gene3D" id="2.60.40.10">
    <property type="entry name" value="Immunoglobulins"/>
    <property type="match status" value="1"/>
</dbReference>
<feature type="region of interest" description="Disordered" evidence="2">
    <location>
        <begin position="321"/>
        <end position="344"/>
    </location>
</feature>
<dbReference type="Gene3D" id="3.90.190.10">
    <property type="entry name" value="Protein tyrosine phosphatase superfamily"/>
    <property type="match status" value="1"/>
</dbReference>
<dbReference type="PANTHER" id="PTHR26391:SF18">
    <property type="entry name" value="PROTEIN KINASE RECEPTOR TIE-1, PUTATIVE-RELATED"/>
    <property type="match status" value="1"/>
</dbReference>
<proteinExistence type="predicted"/>
<feature type="transmembrane region" description="Helical" evidence="3">
    <location>
        <begin position="351"/>
        <end position="373"/>
    </location>
</feature>
<keyword evidence="3" id="KW-0812">Transmembrane</keyword>
<feature type="domain" description="Fibronectin type-III" evidence="4">
    <location>
        <begin position="128"/>
        <end position="233"/>
    </location>
</feature>
<reference evidence="5" key="1">
    <citation type="journal article" date="2023" name="Mol. Biol. Evol.">
        <title>Third-Generation Sequencing Reveals the Adaptive Role of the Epigenome in Three Deep-Sea Polychaetes.</title>
        <authorList>
            <person name="Perez M."/>
            <person name="Aroh O."/>
            <person name="Sun Y."/>
            <person name="Lan Y."/>
            <person name="Juniper S.K."/>
            <person name="Young C.R."/>
            <person name="Angers B."/>
            <person name="Qian P.Y."/>
        </authorList>
    </citation>
    <scope>NUCLEOTIDE SEQUENCE</scope>
    <source>
        <strain evidence="5">P08H-3</strain>
    </source>
</reference>
<evidence type="ECO:0000313" key="6">
    <source>
        <dbReference type="Proteomes" id="UP001208570"/>
    </source>
</evidence>
<dbReference type="PANTHER" id="PTHR26391">
    <property type="entry name" value="INACTIVE TYROSINE-PROTEIN KINASE 7"/>
    <property type="match status" value="1"/>
</dbReference>
<keyword evidence="3" id="KW-0472">Membrane</keyword>
<feature type="compositionally biased region" description="Polar residues" evidence="2">
    <location>
        <begin position="331"/>
        <end position="344"/>
    </location>
</feature>
<evidence type="ECO:0000256" key="2">
    <source>
        <dbReference type="SAM" id="MobiDB-lite"/>
    </source>
</evidence>
<evidence type="ECO:0000256" key="3">
    <source>
        <dbReference type="SAM" id="Phobius"/>
    </source>
</evidence>
<organism evidence="5 6">
    <name type="scientific">Paralvinella palmiformis</name>
    <dbReference type="NCBI Taxonomy" id="53620"/>
    <lineage>
        <taxon>Eukaryota</taxon>
        <taxon>Metazoa</taxon>
        <taxon>Spiralia</taxon>
        <taxon>Lophotrochozoa</taxon>
        <taxon>Annelida</taxon>
        <taxon>Polychaeta</taxon>
        <taxon>Sedentaria</taxon>
        <taxon>Canalipalpata</taxon>
        <taxon>Terebellida</taxon>
        <taxon>Terebelliformia</taxon>
        <taxon>Alvinellidae</taxon>
        <taxon>Paralvinella</taxon>
    </lineage>
</organism>
<protein>
    <recommendedName>
        <fullName evidence="4">Fibronectin type-III domain-containing protein</fullName>
    </recommendedName>
</protein>
<keyword evidence="3" id="KW-1133">Transmembrane helix</keyword>
<comment type="caution">
    <text evidence="5">The sequence shown here is derived from an EMBL/GenBank/DDBJ whole genome shotgun (WGS) entry which is preliminary data.</text>
</comment>
<dbReference type="CDD" id="cd00063">
    <property type="entry name" value="FN3"/>
    <property type="match status" value="1"/>
</dbReference>
<keyword evidence="1" id="KW-0378">Hydrolase</keyword>
<evidence type="ECO:0000313" key="5">
    <source>
        <dbReference type="EMBL" id="KAK2138942.1"/>
    </source>
</evidence>
<dbReference type="EMBL" id="JAODUP010002199">
    <property type="protein sequence ID" value="KAK2138942.1"/>
    <property type="molecule type" value="Genomic_DNA"/>
</dbReference>
<evidence type="ECO:0000259" key="4">
    <source>
        <dbReference type="PROSITE" id="PS50853"/>
    </source>
</evidence>
<dbReference type="SUPFAM" id="SSF52799">
    <property type="entry name" value="(Phosphotyrosine protein) phosphatases II"/>
    <property type="match status" value="1"/>
</dbReference>
<keyword evidence="6" id="KW-1185">Reference proteome</keyword>
<keyword evidence="1" id="KW-0904">Protein phosphatase</keyword>
<dbReference type="AlphaFoldDB" id="A0AAD9IQ50"/>
<sequence length="539" mass="61035">MYFLLFDGYCLYGDDPNCAFQCHCDVDSECSGGNDDDRLQQFNLTVYHTSDNEVLCGYHHDPVFTNITITCDRPLIGRYVHFKKKASVTIEASVLCEDVKTDFTGQTVRINVVNVRLTLSVTALPNRTDEILTLLNKTSNSIEIRWQHIHGISPNIIDFYGYLIQYKNGLPNAPYINVGILDYNSDPYWKIENLEINTKYSIKVTPFRKYGNDKESGKAYNILTVKTNCTAPDTSSFISASLNYSDSGLPNISVTWQMISSINPHCDNITGISLQYKLSTSTNVTSINLNPDVNMFVIVPDVEGQYDIKLIIENNKGYTSSSERRGIHVNAPTNDNNPQGQRSSPLSIPTIAGSLSVVVIVIIVVIVVGLLLWRRRKSNTRSSSTHYNNEGFQSDGIDNEDNMENVKKLKSRRKHTTPINTNNHDTDSNMVMATVSENRLSKDKKNELNVGNKHQRTLLKTKEEPNSEENIYANSTVSVVKFEDYVARKKAKLDEFSDEFKTFPQPDLNRCNVAITPHNKQKNRYRTIFAYDDTRVILK</sequence>
<feature type="region of interest" description="Disordered" evidence="2">
    <location>
        <begin position="379"/>
        <end position="400"/>
    </location>
</feature>
<gene>
    <name evidence="5" type="ORF">LSH36_2205g00027</name>
</gene>
<dbReference type="InterPro" id="IPR036116">
    <property type="entry name" value="FN3_sf"/>
</dbReference>
<dbReference type="InterPro" id="IPR003961">
    <property type="entry name" value="FN3_dom"/>
</dbReference>
<dbReference type="Proteomes" id="UP001208570">
    <property type="component" value="Unassembled WGS sequence"/>
</dbReference>
<dbReference type="GO" id="GO:0004721">
    <property type="term" value="F:phosphoprotein phosphatase activity"/>
    <property type="evidence" value="ECO:0007669"/>
    <property type="project" value="UniProtKB-KW"/>
</dbReference>
<evidence type="ECO:0000256" key="1">
    <source>
        <dbReference type="ARBA" id="ARBA00022912"/>
    </source>
</evidence>
<dbReference type="SUPFAM" id="SSF49265">
    <property type="entry name" value="Fibronectin type III"/>
    <property type="match status" value="1"/>
</dbReference>
<dbReference type="InterPro" id="IPR029021">
    <property type="entry name" value="Prot-tyrosine_phosphatase-like"/>
</dbReference>